<dbReference type="InterPro" id="IPR052898">
    <property type="entry name" value="ACAD10-like"/>
</dbReference>
<feature type="domain" description="Aminoglycoside phosphotransferase" evidence="1">
    <location>
        <begin position="37"/>
        <end position="267"/>
    </location>
</feature>
<dbReference type="InterPro" id="IPR041726">
    <property type="entry name" value="ACAD10_11_N"/>
</dbReference>
<organism evidence="2">
    <name type="scientific">Neobacillus citreus</name>
    <dbReference type="NCBI Taxonomy" id="2833578"/>
    <lineage>
        <taxon>Bacteria</taxon>
        <taxon>Bacillati</taxon>
        <taxon>Bacillota</taxon>
        <taxon>Bacilli</taxon>
        <taxon>Bacillales</taxon>
        <taxon>Bacillaceae</taxon>
        <taxon>Neobacillus</taxon>
    </lineage>
</organism>
<evidence type="ECO:0000313" key="2">
    <source>
        <dbReference type="EMBL" id="MBS4180381.1"/>
    </source>
</evidence>
<reference evidence="2" key="1">
    <citation type="submission" date="2021-05" db="EMBL/GenBank/DDBJ databases">
        <title>Novel Bacillus species.</title>
        <authorList>
            <person name="Liu G."/>
        </authorList>
    </citation>
    <scope>NUCLEOTIDE SEQUENCE</scope>
    <source>
        <strain evidence="2 4">FJAT-50051</strain>
    </source>
</reference>
<accession>A0A942Y654</accession>
<dbReference type="InterPro" id="IPR011009">
    <property type="entry name" value="Kinase-like_dom_sf"/>
</dbReference>
<dbReference type="RefSeq" id="WP_213140374.1">
    <property type="nucleotide sequence ID" value="NZ_JAGYPE020000001.1"/>
</dbReference>
<dbReference type="AlphaFoldDB" id="A0A942Y654"/>
<dbReference type="Gene3D" id="3.30.200.20">
    <property type="entry name" value="Phosphorylase Kinase, domain 1"/>
    <property type="match status" value="1"/>
</dbReference>
<keyword evidence="4" id="KW-1185">Reference proteome</keyword>
<dbReference type="PANTHER" id="PTHR47829:SF1">
    <property type="entry name" value="HAD FAMILY PHOSPHATASE"/>
    <property type="match status" value="1"/>
</dbReference>
<dbReference type="PANTHER" id="PTHR47829">
    <property type="entry name" value="HYDROLASE, PUTATIVE (AFU_ORTHOLOGUE AFUA_1G12880)-RELATED"/>
    <property type="match status" value="1"/>
</dbReference>
<protein>
    <submittedName>
        <fullName evidence="2">Phosphotransferase family protein</fullName>
    </submittedName>
</protein>
<dbReference type="EMBL" id="JAGYPE020000001">
    <property type="protein sequence ID" value="MCH6263966.1"/>
    <property type="molecule type" value="Genomic_DNA"/>
</dbReference>
<dbReference type="Proteomes" id="UP000677265">
    <property type="component" value="Unassembled WGS sequence"/>
</dbReference>
<evidence type="ECO:0000313" key="3">
    <source>
        <dbReference type="EMBL" id="MCH6263966.1"/>
    </source>
</evidence>
<dbReference type="InterPro" id="IPR002575">
    <property type="entry name" value="Aminoglycoside_PTrfase"/>
</dbReference>
<name>A0A942Y654_9BACI</name>
<dbReference type="SUPFAM" id="SSF56112">
    <property type="entry name" value="Protein kinase-like (PK-like)"/>
    <property type="match status" value="1"/>
</dbReference>
<proteinExistence type="predicted"/>
<dbReference type="Pfam" id="PF01636">
    <property type="entry name" value="APH"/>
    <property type="match status" value="1"/>
</dbReference>
<dbReference type="Gene3D" id="3.90.1200.10">
    <property type="match status" value="1"/>
</dbReference>
<sequence>MNIQDTIPVREGEELNLSKLEELIRKRLPNLSSDPMTVKQFSAGKSNLTYLISIGDWEGVLRRAPLGPVNTKAHDMKREFKVLDAISPIFSLAPKPYFFIDDESIIGAPFYCMKRLHGVLLDQALPNHEDGNPALFNEVSHSMVNTLAAIHEIDYKNTNLVNLTRPQGFLERQVHGWIGRYQNVKTEEIPGMERLIKWIIENRPVSQPATFIHYDFHLKNVLFSKNQLGQLAGILDWEMSTVGDPLNDLASALVLWFDHDDPEFFKNQQLSNPITLRPGFMTRNEFIEAYSKKSGRDVSKMYYYMVFGYFKHVVIAQQMYYRWKRGQTQDERFAQLDIFVKNLTDWALENTLKK</sequence>
<gene>
    <name evidence="3" type="ORF">KHB02_000310</name>
    <name evidence="2" type="ORF">KHB02_03140</name>
</gene>
<evidence type="ECO:0000259" key="1">
    <source>
        <dbReference type="Pfam" id="PF01636"/>
    </source>
</evidence>
<dbReference type="EMBL" id="JAGYPE010000001">
    <property type="protein sequence ID" value="MBS4180381.1"/>
    <property type="molecule type" value="Genomic_DNA"/>
</dbReference>
<comment type="caution">
    <text evidence="2">The sequence shown here is derived from an EMBL/GenBank/DDBJ whole genome shotgun (WGS) entry which is preliminary data.</text>
</comment>
<dbReference type="CDD" id="cd05154">
    <property type="entry name" value="ACAD10_11_N-like"/>
    <property type="match status" value="1"/>
</dbReference>
<evidence type="ECO:0000313" key="4">
    <source>
        <dbReference type="Proteomes" id="UP000677265"/>
    </source>
</evidence>